<evidence type="ECO:0000256" key="5">
    <source>
        <dbReference type="ARBA" id="ARBA00022679"/>
    </source>
</evidence>
<dbReference type="PANTHER" id="PTHR18968">
    <property type="entry name" value="THIAMINE PYROPHOSPHATE ENZYMES"/>
    <property type="match status" value="1"/>
</dbReference>
<dbReference type="SUPFAM" id="SSF52518">
    <property type="entry name" value="Thiamin diphosphate-binding fold (THDP-binding)"/>
    <property type="match status" value="2"/>
</dbReference>
<evidence type="ECO:0000256" key="7">
    <source>
        <dbReference type="ARBA" id="ARBA00022842"/>
    </source>
</evidence>
<dbReference type="Pfam" id="PF00205">
    <property type="entry name" value="TPP_enzyme_M"/>
    <property type="match status" value="1"/>
</dbReference>
<dbReference type="UniPathway" id="UPA00047">
    <property type="reaction ID" value="UER00055"/>
</dbReference>
<dbReference type="Gene3D" id="3.40.50.1220">
    <property type="entry name" value="TPP-binding domain"/>
    <property type="match status" value="1"/>
</dbReference>
<dbReference type="GO" id="GO:0044272">
    <property type="term" value="P:sulfur compound biosynthetic process"/>
    <property type="evidence" value="ECO:0007669"/>
    <property type="project" value="UniProtKB-ARBA"/>
</dbReference>
<comment type="similarity">
    <text evidence="3 10">Belongs to the TPP enzyme family.</text>
</comment>
<keyword evidence="8 10" id="KW-0786">Thiamine pyrophosphate</keyword>
<dbReference type="Proteomes" id="UP000013307">
    <property type="component" value="Chromosome"/>
</dbReference>
<comment type="cofactor">
    <cofactor evidence="10">
        <name>Mg(2+)</name>
        <dbReference type="ChEBI" id="CHEBI:18420"/>
    </cofactor>
    <text evidence="10">Binds 1 Mg(2+) ion per subunit.</text>
</comment>
<dbReference type="RefSeq" id="WP_015591259.1">
    <property type="nucleotide sequence ID" value="NC_021169.1"/>
</dbReference>
<dbReference type="InterPro" id="IPR011766">
    <property type="entry name" value="TPP_enzyme_TPP-bd"/>
</dbReference>
<dbReference type="GO" id="GO:0050660">
    <property type="term" value="F:flavin adenine dinucleotide binding"/>
    <property type="evidence" value="ECO:0007669"/>
    <property type="project" value="InterPro"/>
</dbReference>
<dbReference type="SUPFAM" id="SSF52467">
    <property type="entry name" value="DHS-like NAD/FAD-binding domain"/>
    <property type="match status" value="1"/>
</dbReference>
<dbReference type="PROSITE" id="PS00187">
    <property type="entry name" value="TPP_ENZYMES"/>
    <property type="match status" value="1"/>
</dbReference>
<evidence type="ECO:0000256" key="9">
    <source>
        <dbReference type="ARBA" id="ARBA00023304"/>
    </source>
</evidence>
<proteinExistence type="inferred from homology"/>
<dbReference type="eggNOG" id="arCOG01998">
    <property type="taxonomic scope" value="Archaea"/>
</dbReference>
<comment type="cofactor">
    <cofactor evidence="10">
        <name>thiamine diphosphate</name>
        <dbReference type="ChEBI" id="CHEBI:58937"/>
    </cofactor>
    <text evidence="10">Binds 1 thiamine pyrophosphate per subunit.</text>
</comment>
<name>N0BM38_9EURY</name>
<dbReference type="FunFam" id="3.40.50.1220:FF:000008">
    <property type="entry name" value="Acetolactate synthase"/>
    <property type="match status" value="1"/>
</dbReference>
<dbReference type="STRING" id="387631.Asulf_01689"/>
<dbReference type="HOGENOM" id="CLU_013748_1_2_2"/>
<evidence type="ECO:0000313" key="14">
    <source>
        <dbReference type="EMBL" id="AGK61661.1"/>
    </source>
</evidence>
<dbReference type="InterPro" id="IPR045229">
    <property type="entry name" value="TPP_enz"/>
</dbReference>
<dbReference type="GO" id="GO:0009099">
    <property type="term" value="P:L-valine biosynthetic process"/>
    <property type="evidence" value="ECO:0007669"/>
    <property type="project" value="UniProtKB-UniPathway"/>
</dbReference>
<evidence type="ECO:0000256" key="6">
    <source>
        <dbReference type="ARBA" id="ARBA00022723"/>
    </source>
</evidence>
<keyword evidence="15" id="KW-1185">Reference proteome</keyword>
<dbReference type="Gene3D" id="3.40.50.970">
    <property type="match status" value="2"/>
</dbReference>
<keyword evidence="4 10" id="KW-0028">Amino-acid biosynthesis</keyword>
<dbReference type="InterPro" id="IPR012000">
    <property type="entry name" value="Thiamin_PyroP_enz_cen_dom"/>
</dbReference>
<dbReference type="GO" id="GO:0030976">
    <property type="term" value="F:thiamine pyrophosphate binding"/>
    <property type="evidence" value="ECO:0007669"/>
    <property type="project" value="UniProtKB-UniRule"/>
</dbReference>
<dbReference type="UniPathway" id="UPA00049">
    <property type="reaction ID" value="UER00059"/>
</dbReference>
<dbReference type="InterPro" id="IPR000399">
    <property type="entry name" value="TPP-bd_CS"/>
</dbReference>
<dbReference type="CDD" id="cd07035">
    <property type="entry name" value="TPP_PYR_POX_like"/>
    <property type="match status" value="1"/>
</dbReference>
<evidence type="ECO:0000256" key="2">
    <source>
        <dbReference type="ARBA" id="ARBA00005025"/>
    </source>
</evidence>
<evidence type="ECO:0000259" key="13">
    <source>
        <dbReference type="Pfam" id="PF02776"/>
    </source>
</evidence>
<comment type="pathway">
    <text evidence="1 10">Amino-acid biosynthesis; L-isoleucine biosynthesis; L-isoleucine from 2-oxobutanoate: step 1/4.</text>
</comment>
<dbReference type="InterPro" id="IPR039368">
    <property type="entry name" value="AHAS_TPP"/>
</dbReference>
<feature type="domain" description="Thiamine pyrophosphate enzyme central" evidence="11">
    <location>
        <begin position="190"/>
        <end position="325"/>
    </location>
</feature>
<evidence type="ECO:0000259" key="11">
    <source>
        <dbReference type="Pfam" id="PF00205"/>
    </source>
</evidence>
<evidence type="ECO:0000256" key="8">
    <source>
        <dbReference type="ARBA" id="ARBA00023052"/>
    </source>
</evidence>
<protein>
    <recommendedName>
        <fullName evidence="10">Acetolactate synthase</fullName>
        <ecNumber evidence="10">2.2.1.6</ecNumber>
    </recommendedName>
</protein>
<evidence type="ECO:0000256" key="10">
    <source>
        <dbReference type="RuleBase" id="RU003591"/>
    </source>
</evidence>
<dbReference type="Pfam" id="PF02775">
    <property type="entry name" value="TPP_enzyme_C"/>
    <property type="match status" value="1"/>
</dbReference>
<organism evidence="14 15">
    <name type="scientific">Archaeoglobus sulfaticallidus PM70-1</name>
    <dbReference type="NCBI Taxonomy" id="387631"/>
    <lineage>
        <taxon>Archaea</taxon>
        <taxon>Methanobacteriati</taxon>
        <taxon>Methanobacteriota</taxon>
        <taxon>Archaeoglobi</taxon>
        <taxon>Archaeoglobales</taxon>
        <taxon>Archaeoglobaceae</taxon>
        <taxon>Archaeoglobus</taxon>
    </lineage>
</organism>
<dbReference type="GeneID" id="15393324"/>
<dbReference type="GO" id="GO:0009097">
    <property type="term" value="P:isoleucine biosynthetic process"/>
    <property type="evidence" value="ECO:0007669"/>
    <property type="project" value="UniProtKB-UniPathway"/>
</dbReference>
<evidence type="ECO:0000259" key="12">
    <source>
        <dbReference type="Pfam" id="PF02775"/>
    </source>
</evidence>
<accession>N0BM38</accession>
<reference evidence="14 15" key="1">
    <citation type="journal article" date="2013" name="Genome Announc.">
        <title>Complete Genome Sequence of the Thermophilic and Facultatively Chemolithoautotrophic Sulfate Reducer Archaeoglobus sulfaticallidus Strain PM70-1T.</title>
        <authorList>
            <person name="Stokke R."/>
            <person name="Hocking W.P."/>
            <person name="Steinsbu B.O."/>
            <person name="Steen I.H."/>
        </authorList>
    </citation>
    <scope>NUCLEOTIDE SEQUENCE [LARGE SCALE GENOMIC DNA]</scope>
    <source>
        <strain evidence="14">PM70-1</strain>
    </source>
</reference>
<dbReference type="EC" id="2.2.1.6" evidence="10"/>
<keyword evidence="9 10" id="KW-0100">Branched-chain amino acid biosynthesis</keyword>
<dbReference type="CDD" id="cd02015">
    <property type="entry name" value="TPP_AHAS"/>
    <property type="match status" value="1"/>
</dbReference>
<comment type="catalytic activity">
    <reaction evidence="10">
        <text>2 pyruvate + H(+) = (2S)-2-acetolactate + CO2</text>
        <dbReference type="Rhea" id="RHEA:25249"/>
        <dbReference type="ChEBI" id="CHEBI:15361"/>
        <dbReference type="ChEBI" id="CHEBI:15378"/>
        <dbReference type="ChEBI" id="CHEBI:16526"/>
        <dbReference type="ChEBI" id="CHEBI:58476"/>
        <dbReference type="EC" id="2.2.1.6"/>
    </reaction>
</comment>
<dbReference type="NCBIfam" id="TIGR00118">
    <property type="entry name" value="acolac_lg"/>
    <property type="match status" value="1"/>
</dbReference>
<dbReference type="Pfam" id="PF02776">
    <property type="entry name" value="TPP_enzyme_N"/>
    <property type="match status" value="1"/>
</dbReference>
<dbReference type="InterPro" id="IPR029035">
    <property type="entry name" value="DHS-like_NAD/FAD-binding_dom"/>
</dbReference>
<keyword evidence="6 10" id="KW-0479">Metal-binding</keyword>
<dbReference type="GO" id="GO:0005948">
    <property type="term" value="C:acetolactate synthase complex"/>
    <property type="evidence" value="ECO:0007669"/>
    <property type="project" value="TreeGrafter"/>
</dbReference>
<dbReference type="KEGG" id="ast:Asulf_01689"/>
<evidence type="ECO:0000256" key="1">
    <source>
        <dbReference type="ARBA" id="ARBA00004974"/>
    </source>
</evidence>
<comment type="pathway">
    <text evidence="2 10">Amino-acid biosynthesis; L-valine biosynthesis; L-valine from pyruvate: step 1/4.</text>
</comment>
<evidence type="ECO:0000313" key="15">
    <source>
        <dbReference type="Proteomes" id="UP000013307"/>
    </source>
</evidence>
<keyword evidence="7 10" id="KW-0460">Magnesium</keyword>
<dbReference type="InterPro" id="IPR012846">
    <property type="entry name" value="Acetolactate_synth_lsu"/>
</dbReference>
<dbReference type="PANTHER" id="PTHR18968:SF13">
    <property type="entry name" value="ACETOLACTATE SYNTHASE CATALYTIC SUBUNIT, MITOCHONDRIAL"/>
    <property type="match status" value="1"/>
</dbReference>
<feature type="domain" description="Thiamine pyrophosphate enzyme N-terminal TPP-binding" evidence="13">
    <location>
        <begin position="1"/>
        <end position="115"/>
    </location>
</feature>
<feature type="domain" description="Thiamine pyrophosphate enzyme TPP-binding" evidence="12">
    <location>
        <begin position="380"/>
        <end position="529"/>
    </location>
</feature>
<dbReference type="GO" id="GO:0003984">
    <property type="term" value="F:acetolactate synthase activity"/>
    <property type="evidence" value="ECO:0007669"/>
    <property type="project" value="UniProtKB-EC"/>
</dbReference>
<gene>
    <name evidence="14" type="ORF">Asulf_01689</name>
</gene>
<dbReference type="EMBL" id="CP005290">
    <property type="protein sequence ID" value="AGK61661.1"/>
    <property type="molecule type" value="Genomic_DNA"/>
</dbReference>
<keyword evidence="5 10" id="KW-0808">Transferase</keyword>
<sequence length="555" mass="61155">MRGADAIVKALEEEGVKTIFGIPGGAIIEVYDALYDSQITHILTRHEQAAVHAADGYARASGKTGVAFTTSGPGATNAVTGLATAYMDSSPIVVLTGQVPRSLIGYDAFQEADITGITMPITKHNYIIHKPEELLPSIKEAFYIASTGRPGPVLIDVPKDITAIDVEYNYPKKVNLPGYKPNLKGHPKQIKRAAQLIMESERPIILAGGGVILSNASDELVKLAETIPAHVVTTLMGKGSIPETHPLCLGFVGMHGSKYANYALTECDLVIAVGTRFSDRTTGNVESFAPYAKIIHIDVDPAEIGKNVRVDVPIVGDAKNVLSSLLKIISYKKRKEWEDRIASWRTKYPLRYRKDDKLRPQYIIERIFEIEPDTIVTTEVGQNQMWAAQYFKTKYPRQFISSGGLGTMGFGFPAAIGAQMAFPEKNVVDVAGDGSFLMNIQELATCVDFNIPVKIAIMNNQFLGMVRQWQELFYKERYSATCLRCKEMRFDKIAEGFGGVGIVVERPSEVDEALKEAFEIRDRPVVIDFRVERLENVYPMVPAGAGLNQIIDGEY</sequence>
<dbReference type="GO" id="GO:0000287">
    <property type="term" value="F:magnesium ion binding"/>
    <property type="evidence" value="ECO:0007669"/>
    <property type="project" value="UniProtKB-UniRule"/>
</dbReference>
<dbReference type="InterPro" id="IPR029061">
    <property type="entry name" value="THDP-binding"/>
</dbReference>
<dbReference type="AlphaFoldDB" id="N0BM38"/>
<dbReference type="FunFam" id="3.40.50.970:FF:000007">
    <property type="entry name" value="Acetolactate synthase"/>
    <property type="match status" value="1"/>
</dbReference>
<dbReference type="NCBIfam" id="NF004710">
    <property type="entry name" value="PRK06048.1"/>
    <property type="match status" value="1"/>
</dbReference>
<dbReference type="OrthoDB" id="6837at2157"/>
<dbReference type="InterPro" id="IPR012001">
    <property type="entry name" value="Thiamin_PyroP_enz_TPP-bd_dom"/>
</dbReference>
<evidence type="ECO:0000256" key="3">
    <source>
        <dbReference type="ARBA" id="ARBA00007812"/>
    </source>
</evidence>
<evidence type="ECO:0000256" key="4">
    <source>
        <dbReference type="ARBA" id="ARBA00022605"/>
    </source>
</evidence>